<dbReference type="NCBIfam" id="TIGR01460">
    <property type="entry name" value="HAD-SF-IIA"/>
    <property type="match status" value="1"/>
</dbReference>
<dbReference type="InterPro" id="IPR023214">
    <property type="entry name" value="HAD_sf"/>
</dbReference>
<dbReference type="EMBL" id="JACHBL010000001">
    <property type="protein sequence ID" value="MBB5597966.1"/>
    <property type="molecule type" value="Genomic_DNA"/>
</dbReference>
<dbReference type="PANTHER" id="PTHR19288:SF95">
    <property type="entry name" value="D-GLYCEROL 3-PHOSPHATE PHOSPHATASE"/>
    <property type="match status" value="1"/>
</dbReference>
<dbReference type="Proteomes" id="UP000523863">
    <property type="component" value="Unassembled WGS sequence"/>
</dbReference>
<gene>
    <name evidence="1" type="ORF">BKA12_001046</name>
</gene>
<keyword evidence="1" id="KW-0378">Hydrolase</keyword>
<evidence type="ECO:0000313" key="1">
    <source>
        <dbReference type="EMBL" id="MBB5597966.1"/>
    </source>
</evidence>
<reference evidence="1 2" key="1">
    <citation type="submission" date="2020-08" db="EMBL/GenBank/DDBJ databases">
        <title>Sequencing the genomes of 1000 actinobacteria strains.</title>
        <authorList>
            <person name="Klenk H.-P."/>
        </authorList>
    </citation>
    <scope>NUCLEOTIDE SEQUENCE [LARGE SCALE GENOMIC DNA]</scope>
    <source>
        <strain evidence="1 2">DSM 23694</strain>
    </source>
</reference>
<protein>
    <submittedName>
        <fullName evidence="1">HAD superfamily hydrolase (TIGR01450 family)</fullName>
    </submittedName>
</protein>
<dbReference type="Pfam" id="PF13242">
    <property type="entry name" value="Hydrolase_like"/>
    <property type="match status" value="1"/>
</dbReference>
<dbReference type="GO" id="GO:0005737">
    <property type="term" value="C:cytoplasm"/>
    <property type="evidence" value="ECO:0007669"/>
    <property type="project" value="TreeGrafter"/>
</dbReference>
<evidence type="ECO:0000313" key="2">
    <source>
        <dbReference type="Proteomes" id="UP000523863"/>
    </source>
</evidence>
<dbReference type="Pfam" id="PF13344">
    <property type="entry name" value="Hydrolase_6"/>
    <property type="match status" value="1"/>
</dbReference>
<dbReference type="RefSeq" id="WP_338087436.1">
    <property type="nucleotide sequence ID" value="NZ_JACHBL010000001.1"/>
</dbReference>
<dbReference type="SUPFAM" id="SSF56784">
    <property type="entry name" value="HAD-like"/>
    <property type="match status" value="1"/>
</dbReference>
<dbReference type="InterPro" id="IPR036412">
    <property type="entry name" value="HAD-like_sf"/>
</dbReference>
<organism evidence="1 2">
    <name type="scientific">Neomicrococcus lactis</name>
    <dbReference type="NCBI Taxonomy" id="732241"/>
    <lineage>
        <taxon>Bacteria</taxon>
        <taxon>Bacillati</taxon>
        <taxon>Actinomycetota</taxon>
        <taxon>Actinomycetes</taxon>
        <taxon>Micrococcales</taxon>
        <taxon>Micrococcaceae</taxon>
        <taxon>Neomicrococcus</taxon>
    </lineage>
</organism>
<dbReference type="AlphaFoldDB" id="A0A7W9DBC9"/>
<dbReference type="Gene3D" id="3.40.50.1000">
    <property type="entry name" value="HAD superfamily/HAD-like"/>
    <property type="match status" value="2"/>
</dbReference>
<dbReference type="PANTHER" id="PTHR19288">
    <property type="entry name" value="4-NITROPHENYLPHOSPHATASE-RELATED"/>
    <property type="match status" value="1"/>
</dbReference>
<sequence>MTRADALLLSFDAILSDLDGVVYAGAGAIAGAPEALTECVKRGLQVAFITNNASRSPEKVAEHLQELGAPATTDNVFGSADAGVRLLLDVVTERGLTPDGTGTVLVAGSTYLEQQVQAAGFTALRAKDADGHGTYGAVIQGFDPSLTWSDLANASYAINRGAIWVATNTDYTIPRAEGIAPGNGSLVNAVAMATNQYPVVAGKPAPVMFEQASQQLGSKQPVVVGDRLDTDIRGGNAASIPTILVLTGIDTVETALGALTAERPTFMVKTLDSLFEPYETPELSSENGGNSWTCGPWTAQFDASSDTIAMTSNSDNSDDPDVRAWRAACAAYWHAVPEQEEQHVPHVSFPNK</sequence>
<accession>A0A7W9DBC9</accession>
<keyword evidence="2" id="KW-1185">Reference proteome</keyword>
<name>A0A7W9DBC9_9MICC</name>
<proteinExistence type="predicted"/>
<comment type="caution">
    <text evidence="1">The sequence shown here is derived from an EMBL/GenBank/DDBJ whole genome shotgun (WGS) entry which is preliminary data.</text>
</comment>
<dbReference type="GO" id="GO:0016791">
    <property type="term" value="F:phosphatase activity"/>
    <property type="evidence" value="ECO:0007669"/>
    <property type="project" value="TreeGrafter"/>
</dbReference>
<dbReference type="InterPro" id="IPR006357">
    <property type="entry name" value="HAD-SF_hydro_IIA"/>
</dbReference>